<dbReference type="Proteomes" id="UP001216218">
    <property type="component" value="Segment"/>
</dbReference>
<dbReference type="InterPro" id="IPR036199">
    <property type="entry name" value="Gp10_sf"/>
</dbReference>
<dbReference type="SUPFAM" id="SSF56826">
    <property type="entry name" value="Upper collar protein gp10 (connector protein)"/>
    <property type="match status" value="1"/>
</dbReference>
<accession>A0AAE9LVN1</accession>
<dbReference type="Gene3D" id="3.30.1350.20">
    <property type="entry name" value="Bacteriophage PHI-29 conector. Domain 3"/>
    <property type="match status" value="1"/>
</dbReference>
<dbReference type="Gene3D" id="1.10.246.30">
    <property type="match status" value="1"/>
</dbReference>
<reference evidence="1" key="1">
    <citation type="submission" date="2022-04" db="EMBL/GenBank/DDBJ databases">
        <authorList>
            <person name="Yang M."/>
            <person name="Tan S."/>
        </authorList>
    </citation>
    <scope>NUCLEOTIDE SEQUENCE</scope>
</reference>
<dbReference type="EMBL" id="ON366412">
    <property type="protein sequence ID" value="USL89545.1"/>
    <property type="molecule type" value="Genomic_DNA"/>
</dbReference>
<name>A0AAE9LVN1_9CAUD</name>
<keyword evidence="2" id="KW-1185">Reference proteome</keyword>
<dbReference type="Gene3D" id="2.40.500.10">
    <property type="entry name" value="Upper collar protein gp10 (connector protein)"/>
    <property type="match status" value="1"/>
</dbReference>
<dbReference type="InterPro" id="IPR008016">
    <property type="entry name" value="Gp10"/>
</dbReference>
<proteinExistence type="predicted"/>
<dbReference type="Pfam" id="PF05352">
    <property type="entry name" value="Phage_connector"/>
    <property type="match status" value="1"/>
</dbReference>
<evidence type="ECO:0000313" key="2">
    <source>
        <dbReference type="Proteomes" id="UP001216218"/>
    </source>
</evidence>
<gene>
    <name evidence="1" type="ORF">vBBcePLY3_00034</name>
</gene>
<protein>
    <submittedName>
        <fullName evidence="1">Portal protein</fullName>
    </submittedName>
</protein>
<evidence type="ECO:0000313" key="1">
    <source>
        <dbReference type="EMBL" id="USL89545.1"/>
    </source>
</evidence>
<organism evidence="1 2">
    <name type="scientific">Bacillus phage vB_BceP_LY3</name>
    <dbReference type="NCBI Taxonomy" id="2950458"/>
    <lineage>
        <taxon>Viruses</taxon>
        <taxon>Duplodnaviria</taxon>
        <taxon>Heunggongvirae</taxon>
        <taxon>Uroviricota</taxon>
        <taxon>Caudoviricetes</taxon>
        <taxon>Salasmaviridae</taxon>
        <taxon>Northropvirinae</taxon>
        <taxon>Layangcvirus</taxon>
        <taxon>Layangcvirus LY3</taxon>
    </lineage>
</organism>
<sequence>MFSHLQLYMNPHQVQDKIEDQYYWHYAKYLSQLTFQLFEWEGLPDSVDPRYLEMMLHTHGYVGFYKDNNSSFVVSNGSAGTQLNRYLQPTVFQTAIPDLRDGNENIKFQIINHGDDIEIMKKDYEDYGLVIWNNDMHIPTMDSVILYAKKLAHVQGIIDVNLNAQKTPVLIGATDTNKLSLKNIYNQYEGNAPVILADKSFDPNSIKVFQTGAPYVCDKMNDQKNAYKSEFLTYIGINNTNIDKKERLVSAEATSNNQEIKNSNNIMLKSRKEFVKRAKLVYPNELEELDVRMRDEVIDTWLVDPNMNIGGENDGSLYN</sequence>